<dbReference type="Pfam" id="PF13410">
    <property type="entry name" value="GST_C_2"/>
    <property type="match status" value="1"/>
</dbReference>
<dbReference type="CDD" id="cd03057">
    <property type="entry name" value="GST_N_Beta"/>
    <property type="match status" value="1"/>
</dbReference>
<protein>
    <submittedName>
        <fullName evidence="3">Glutathione S-transferase family protein</fullName>
    </submittedName>
</protein>
<dbReference type="SFLD" id="SFLDG00358">
    <property type="entry name" value="Main_(cytGST)"/>
    <property type="match status" value="1"/>
</dbReference>
<reference evidence="3" key="1">
    <citation type="submission" date="2020-07" db="EMBL/GenBank/DDBJ databases">
        <title>Genome sequences of bacteria associated with the marine, planktonic diatom Thalassiosira profunda strain ECT2AJA-044.</title>
        <authorList>
            <person name="Gargas C.B."/>
            <person name="Roberts W.R."/>
            <person name="Alverson A.J."/>
        </authorList>
    </citation>
    <scope>NUCLEOTIDE SEQUENCE</scope>
    <source>
        <strain evidence="3">ECT2AJA-044</strain>
    </source>
</reference>
<dbReference type="InterPro" id="IPR036282">
    <property type="entry name" value="Glutathione-S-Trfase_C_sf"/>
</dbReference>
<dbReference type="PANTHER" id="PTHR44051">
    <property type="entry name" value="GLUTATHIONE S-TRANSFERASE-RELATED"/>
    <property type="match status" value="1"/>
</dbReference>
<dbReference type="InterPro" id="IPR010987">
    <property type="entry name" value="Glutathione-S-Trfase_C-like"/>
</dbReference>
<name>A0A975EQQ7_9RHOB</name>
<dbReference type="SUPFAM" id="SSF47616">
    <property type="entry name" value="GST C-terminal domain-like"/>
    <property type="match status" value="1"/>
</dbReference>
<dbReference type="InterPro" id="IPR040079">
    <property type="entry name" value="Glutathione_S-Trfase"/>
</dbReference>
<gene>
    <name evidence="3" type="ORF">HZ995_02745</name>
</gene>
<evidence type="ECO:0000313" key="3">
    <source>
        <dbReference type="EMBL" id="QTN36453.1"/>
    </source>
</evidence>
<evidence type="ECO:0000259" key="1">
    <source>
        <dbReference type="PROSITE" id="PS50404"/>
    </source>
</evidence>
<evidence type="ECO:0000259" key="2">
    <source>
        <dbReference type="PROSITE" id="PS50405"/>
    </source>
</evidence>
<dbReference type="Gene3D" id="1.20.1050.10">
    <property type="match status" value="1"/>
</dbReference>
<dbReference type="SFLD" id="SFLDS00019">
    <property type="entry name" value="Glutathione_Transferase_(cytos"/>
    <property type="match status" value="1"/>
</dbReference>
<dbReference type="InterPro" id="IPR036249">
    <property type="entry name" value="Thioredoxin-like_sf"/>
</dbReference>
<sequence>MTTAYRLHYAPDNASLIIRLALLELEVPFECALLDRETRAHKSAEYLALNPAGRIPALETPDGVMFETGAILLWLADKHQALFPKADDPARAHALKWLFYVSNTLHANLNLRFYPDQYTSEAHEALRAGAVENIKHAFSLLNDVAGEGHAWFNGPEVSILDLYVAATLRWSQIYPSKDYRQITADAWPHLQQMVQRLETRASVTELIKAEGLGQKPFSHPENFYMYQSETA</sequence>
<dbReference type="Gene3D" id="3.40.30.10">
    <property type="entry name" value="Glutaredoxin"/>
    <property type="match status" value="1"/>
</dbReference>
<dbReference type="PROSITE" id="PS50405">
    <property type="entry name" value="GST_CTER"/>
    <property type="match status" value="1"/>
</dbReference>
<dbReference type="Pfam" id="PF02798">
    <property type="entry name" value="GST_N"/>
    <property type="match status" value="1"/>
</dbReference>
<dbReference type="RefSeq" id="WP_209357152.1">
    <property type="nucleotide sequence ID" value="NZ_CP060010.1"/>
</dbReference>
<dbReference type="SUPFAM" id="SSF52833">
    <property type="entry name" value="Thioredoxin-like"/>
    <property type="match status" value="1"/>
</dbReference>
<accession>A0A975EQQ7</accession>
<dbReference type="Proteomes" id="UP000665026">
    <property type="component" value="Chromosome"/>
</dbReference>
<proteinExistence type="predicted"/>
<dbReference type="PANTHER" id="PTHR44051:SF8">
    <property type="entry name" value="GLUTATHIONE S-TRANSFERASE GSTA"/>
    <property type="match status" value="1"/>
</dbReference>
<dbReference type="EMBL" id="CP060010">
    <property type="protein sequence ID" value="QTN36453.1"/>
    <property type="molecule type" value="Genomic_DNA"/>
</dbReference>
<dbReference type="AlphaFoldDB" id="A0A975EQQ7"/>
<dbReference type="PROSITE" id="PS50404">
    <property type="entry name" value="GST_NTER"/>
    <property type="match status" value="1"/>
</dbReference>
<dbReference type="KEGG" id="cact:HZ995_02745"/>
<feature type="domain" description="GST C-terminal" evidence="2">
    <location>
        <begin position="87"/>
        <end position="217"/>
    </location>
</feature>
<organism evidence="3 4">
    <name type="scientific">Cognatishimia activa</name>
    <dbReference type="NCBI Taxonomy" id="1715691"/>
    <lineage>
        <taxon>Bacteria</taxon>
        <taxon>Pseudomonadati</taxon>
        <taxon>Pseudomonadota</taxon>
        <taxon>Alphaproteobacteria</taxon>
        <taxon>Rhodobacterales</taxon>
        <taxon>Paracoccaceae</taxon>
        <taxon>Cognatishimia</taxon>
    </lineage>
</organism>
<evidence type="ECO:0000313" key="4">
    <source>
        <dbReference type="Proteomes" id="UP000665026"/>
    </source>
</evidence>
<feature type="domain" description="GST N-terminal" evidence="1">
    <location>
        <begin position="2"/>
        <end position="83"/>
    </location>
</feature>
<dbReference type="InterPro" id="IPR004045">
    <property type="entry name" value="Glutathione_S-Trfase_N"/>
</dbReference>